<evidence type="ECO:0000313" key="2">
    <source>
        <dbReference type="EMBL" id="VAV82319.1"/>
    </source>
</evidence>
<organism evidence="2">
    <name type="scientific">hydrothermal vent metagenome</name>
    <dbReference type="NCBI Taxonomy" id="652676"/>
    <lineage>
        <taxon>unclassified sequences</taxon>
        <taxon>metagenomes</taxon>
        <taxon>ecological metagenomes</taxon>
    </lineage>
</organism>
<keyword evidence="1" id="KW-0175">Coiled coil</keyword>
<evidence type="ECO:0000256" key="1">
    <source>
        <dbReference type="SAM" id="Coils"/>
    </source>
</evidence>
<sequence>MKSIFLSICMLLAAALIASGCASNSVNLRSKELTGYVNNKKILIVVSAEDNNIEVIDRIGGLSRHAARNMIIMGGVVGYLGARAGVGAVSAVERRKSLGGNIKVLRKELDAKYFESASIKDILERDLLERFSNKYEVVLLPEKDYKARQKSADKKAGAEDYVSSAKDVGADIILYVDFTYGLAVYRGEKASAAVDARISVYDVNRAEVIMRRGVSSDLYFKSGHTVDEFAIDGALIFSKDIEKAVDSLSLRIASEFGVDLDELAGRRIYVDEMIAYNKVTCHSPYVFTQGCSGGRKHFKNYTMLMAGTEAGDVVLLRRFRRKPLLGDYIKASEDMDGMENTNDRLENALTEAVTNKTFYMDVFKDLKAGIEAGGVNVVRIIELTTGNNSSTSGGYILELDGDGYSILKDYSKDKVAEASFSQKNVPAIAKAARGEQAP</sequence>
<dbReference type="EMBL" id="UOEA01000013">
    <property type="protein sequence ID" value="VAV82319.1"/>
    <property type="molecule type" value="Genomic_DNA"/>
</dbReference>
<accession>A0A3B0QQ94</accession>
<protein>
    <recommendedName>
        <fullName evidence="3">Lipoprotein</fullName>
    </recommendedName>
</protein>
<feature type="coiled-coil region" evidence="1">
    <location>
        <begin position="328"/>
        <end position="355"/>
    </location>
</feature>
<gene>
    <name evidence="2" type="ORF">MNBD_DELTA01-921</name>
</gene>
<proteinExistence type="predicted"/>
<reference evidence="2" key="1">
    <citation type="submission" date="2018-06" db="EMBL/GenBank/DDBJ databases">
        <authorList>
            <person name="Zhirakovskaya E."/>
        </authorList>
    </citation>
    <scope>NUCLEOTIDE SEQUENCE</scope>
</reference>
<dbReference type="PROSITE" id="PS51257">
    <property type="entry name" value="PROKAR_LIPOPROTEIN"/>
    <property type="match status" value="1"/>
</dbReference>
<evidence type="ECO:0008006" key="3">
    <source>
        <dbReference type="Google" id="ProtNLM"/>
    </source>
</evidence>
<dbReference type="AlphaFoldDB" id="A0A3B0QQ94"/>
<name>A0A3B0QQ94_9ZZZZ</name>